<dbReference type="SUPFAM" id="SSF46689">
    <property type="entry name" value="Homeodomain-like"/>
    <property type="match status" value="1"/>
</dbReference>
<proteinExistence type="predicted"/>
<dbReference type="Pfam" id="PF00440">
    <property type="entry name" value="TetR_N"/>
    <property type="match status" value="1"/>
</dbReference>
<dbReference type="PRINTS" id="PR00455">
    <property type="entry name" value="HTHTETR"/>
</dbReference>
<organism evidence="5 6">
    <name type="scientific">Pradoshia eiseniae</name>
    <dbReference type="NCBI Taxonomy" id="2064768"/>
    <lineage>
        <taxon>Bacteria</taxon>
        <taxon>Bacillati</taxon>
        <taxon>Bacillota</taxon>
        <taxon>Bacilli</taxon>
        <taxon>Bacillales</taxon>
        <taxon>Bacillaceae</taxon>
        <taxon>Pradoshia</taxon>
    </lineage>
</organism>
<evidence type="ECO:0000313" key="5">
    <source>
        <dbReference type="EMBL" id="PQD95357.1"/>
    </source>
</evidence>
<reference evidence="5 6" key="1">
    <citation type="submission" date="2017-12" db="EMBL/GenBank/DDBJ databases">
        <title>Taxonomic description and draft genome of Pradoshia cofamensis Gen. nov., sp. nov., a thermotolerant bacillale isolated from anterior gut of earthworm Eisenia fetida.</title>
        <authorList>
            <person name="Saha T."/>
            <person name="Chakraborty R."/>
        </authorList>
    </citation>
    <scope>NUCLEOTIDE SEQUENCE [LARGE SCALE GENOMIC DNA]</scope>
    <source>
        <strain evidence="5 6">EAG3</strain>
    </source>
</reference>
<feature type="DNA-binding region" description="H-T-H motif" evidence="3">
    <location>
        <begin position="39"/>
        <end position="58"/>
    </location>
</feature>
<dbReference type="EMBL" id="PKOZ01000004">
    <property type="protein sequence ID" value="PQD95357.1"/>
    <property type="molecule type" value="Genomic_DNA"/>
</dbReference>
<evidence type="ECO:0000256" key="2">
    <source>
        <dbReference type="ARBA" id="ARBA00023125"/>
    </source>
</evidence>
<dbReference type="InterPro" id="IPR009057">
    <property type="entry name" value="Homeodomain-like_sf"/>
</dbReference>
<dbReference type="Gene3D" id="1.10.357.10">
    <property type="entry name" value="Tetracycline Repressor, domain 2"/>
    <property type="match status" value="1"/>
</dbReference>
<gene>
    <name evidence="5" type="ORF">CYL18_08700</name>
</gene>
<dbReference type="AlphaFoldDB" id="A0A2S7N033"/>
<evidence type="ECO:0000256" key="1">
    <source>
        <dbReference type="ARBA" id="ARBA00022491"/>
    </source>
</evidence>
<dbReference type="PANTHER" id="PTHR43479:SF22">
    <property type="entry name" value="TRANSCRIPTIONAL REGULATOR, TETR FAMILY"/>
    <property type="match status" value="1"/>
</dbReference>
<protein>
    <submittedName>
        <fullName evidence="5">TetR family transcriptional regulator</fullName>
    </submittedName>
</protein>
<dbReference type="GO" id="GO:0003677">
    <property type="term" value="F:DNA binding"/>
    <property type="evidence" value="ECO:0007669"/>
    <property type="project" value="UniProtKB-UniRule"/>
</dbReference>
<dbReference type="InterPro" id="IPR050624">
    <property type="entry name" value="HTH-type_Tx_Regulator"/>
</dbReference>
<feature type="domain" description="HTH tetR-type" evidence="4">
    <location>
        <begin position="16"/>
        <end position="76"/>
    </location>
</feature>
<evidence type="ECO:0000256" key="3">
    <source>
        <dbReference type="PROSITE-ProRule" id="PRU00335"/>
    </source>
</evidence>
<dbReference type="InterPro" id="IPR001647">
    <property type="entry name" value="HTH_TetR"/>
</dbReference>
<keyword evidence="1" id="KW-0678">Repressor</keyword>
<evidence type="ECO:0000259" key="4">
    <source>
        <dbReference type="PROSITE" id="PS50977"/>
    </source>
</evidence>
<keyword evidence="6" id="KW-1185">Reference proteome</keyword>
<dbReference type="Proteomes" id="UP000239663">
    <property type="component" value="Unassembled WGS sequence"/>
</dbReference>
<name>A0A2S7N033_9BACI</name>
<dbReference type="Gene3D" id="1.10.10.60">
    <property type="entry name" value="Homeodomain-like"/>
    <property type="match status" value="1"/>
</dbReference>
<sequence>MTDWSYVNNLVRSVHMVKKQLIMDTALELFAENGIEATSIKQITDRCGISKGAFYLSFTSKDELIFAIIEHFISEFVAEIDRAVRQTQQTDQLLYSFFYSSFSQFQEKSHYAKIFMKENIPALNHDIFLAMNKYDEFINTIIFSIIDTQFPQLKEDLRADLAYTIKGFSKFYPELSVTSNYPIDLELLCRSLAEKTAILARHASIPFITEEYFSTSKLCYLSPSKEQLNDLLLKTKNDISDVIIRQSIELLCDNLEEMTLPPAVVQGLLKNLQTNPHCKWVAYQYELYSEQQKKAE</sequence>
<keyword evidence="2 3" id="KW-0238">DNA-binding</keyword>
<dbReference type="PANTHER" id="PTHR43479">
    <property type="entry name" value="ACREF/ENVCD OPERON REPRESSOR-RELATED"/>
    <property type="match status" value="1"/>
</dbReference>
<dbReference type="PROSITE" id="PS50977">
    <property type="entry name" value="HTH_TETR_2"/>
    <property type="match status" value="1"/>
</dbReference>
<accession>A0A2S7N033</accession>
<evidence type="ECO:0000313" key="6">
    <source>
        <dbReference type="Proteomes" id="UP000239663"/>
    </source>
</evidence>
<comment type="caution">
    <text evidence="5">The sequence shown here is derived from an EMBL/GenBank/DDBJ whole genome shotgun (WGS) entry which is preliminary data.</text>
</comment>